<dbReference type="AlphaFoldDB" id="A0A081N2Y2"/>
<comment type="caution">
    <text evidence="2">The sequence shown here is derived from an EMBL/GenBank/DDBJ whole genome shotgun (WGS) entry which is preliminary data.</text>
</comment>
<evidence type="ECO:0000256" key="1">
    <source>
        <dbReference type="SAM" id="MobiDB-lite"/>
    </source>
</evidence>
<evidence type="ECO:0000313" key="3">
    <source>
        <dbReference type="Proteomes" id="UP000028006"/>
    </source>
</evidence>
<feature type="compositionally biased region" description="Acidic residues" evidence="1">
    <location>
        <begin position="370"/>
        <end position="400"/>
    </location>
</feature>
<evidence type="ECO:0000313" key="2">
    <source>
        <dbReference type="EMBL" id="KEQ12805.1"/>
    </source>
</evidence>
<proteinExistence type="predicted"/>
<dbReference type="Proteomes" id="UP000028006">
    <property type="component" value="Unassembled WGS sequence"/>
</dbReference>
<gene>
    <name evidence="2" type="ORF">GZ77_20330</name>
</gene>
<protein>
    <submittedName>
        <fullName evidence="2">Uncharacterized protein</fullName>
    </submittedName>
</protein>
<accession>A0A081N2Y2</accession>
<sequence length="457" mass="51277">MTRFYSIMQSLTHAQSGGEETGRRRQKRTGRLCVLLLCSLPALLQANMNSYCNFYGNDVICWMSNAEVGSGKKLTSSEATQVTFSPRERRFNAYLKNPQTPETTALAIALSDQNELIFVPTKPGTLYLKFHDAVKNWVSEPVDACQKVSKAVLVCTGEADVKPIVITTNHLISSFRFLLKSVAEHDHSTVDRQDKSGDAYLPGILVESRIQRKVIQMDDSQSLQVLAGFFFQEGSLKTPYPSFLLKKMNSDLSVHYTGHHVSQPDHQVTLYMLPSVKVEQGACSSPSSCQEFEKALNDVKLIIMYENKVTPDRFVEIAQRYKVPPLKLLEELTVFRDEGIYYVLFKEQSTQLVLSSSELVYGPESGPDNLDSDSESGPDNLDSDSESGPDNLDSDSESEPNNELNEYNNNFLLMMVMTGKLKEPEWANAVHLGMSISKEVFELWKKSMNEWDLGADS</sequence>
<organism evidence="2 3">
    <name type="scientific">Endozoicomonas montiporae</name>
    <dbReference type="NCBI Taxonomy" id="1027273"/>
    <lineage>
        <taxon>Bacteria</taxon>
        <taxon>Pseudomonadati</taxon>
        <taxon>Pseudomonadota</taxon>
        <taxon>Gammaproteobacteria</taxon>
        <taxon>Oceanospirillales</taxon>
        <taxon>Endozoicomonadaceae</taxon>
        <taxon>Endozoicomonas</taxon>
    </lineage>
</organism>
<feature type="region of interest" description="Disordered" evidence="1">
    <location>
        <begin position="363"/>
        <end position="404"/>
    </location>
</feature>
<dbReference type="EMBL" id="JOKG01000004">
    <property type="protein sequence ID" value="KEQ12805.1"/>
    <property type="molecule type" value="Genomic_DNA"/>
</dbReference>
<keyword evidence="3" id="KW-1185">Reference proteome</keyword>
<name>A0A081N2Y2_9GAMM</name>
<reference evidence="2 3" key="1">
    <citation type="submission" date="2014-06" db="EMBL/GenBank/DDBJ databases">
        <title>Whole Genome Sequences of Three Symbiotic Endozoicomonas Bacteria.</title>
        <authorList>
            <person name="Neave M.J."/>
            <person name="Apprill A."/>
            <person name="Voolstra C.R."/>
        </authorList>
    </citation>
    <scope>NUCLEOTIDE SEQUENCE [LARGE SCALE GENOMIC DNA]</scope>
    <source>
        <strain evidence="2 3">LMG 24815</strain>
    </source>
</reference>